<keyword evidence="1 3" id="KW-0489">Methyltransferase</keyword>
<dbReference type="InterPro" id="IPR002052">
    <property type="entry name" value="DNA_methylase_N6_adenine_CS"/>
</dbReference>
<keyword evidence="2 3" id="KW-0808">Transferase</keyword>
<protein>
    <submittedName>
        <fullName evidence="3">16S rRNA (Guanine(966)-N(2))-methyltransferase RsmD</fullName>
        <ecNumber evidence="3">2.1.1.171</ecNumber>
    </submittedName>
</protein>
<dbReference type="SUPFAM" id="SSF53335">
    <property type="entry name" value="S-adenosyl-L-methionine-dependent methyltransferases"/>
    <property type="match status" value="1"/>
</dbReference>
<dbReference type="InterPro" id="IPR029063">
    <property type="entry name" value="SAM-dependent_MTases_sf"/>
</dbReference>
<name>A0A419F8F1_9BACT</name>
<dbReference type="EC" id="2.1.1.171" evidence="3"/>
<dbReference type="CDD" id="cd02440">
    <property type="entry name" value="AdoMet_MTases"/>
    <property type="match status" value="1"/>
</dbReference>
<evidence type="ECO:0000256" key="2">
    <source>
        <dbReference type="ARBA" id="ARBA00022679"/>
    </source>
</evidence>
<dbReference type="AlphaFoldDB" id="A0A419F8F1"/>
<dbReference type="GO" id="GO:0052913">
    <property type="term" value="F:16S rRNA (guanine(966)-N(2))-methyltransferase activity"/>
    <property type="evidence" value="ECO:0007669"/>
    <property type="project" value="UniProtKB-EC"/>
</dbReference>
<sequence length="201" mass="21784">MPLEGTELVRITGGQARGIRLKAPKGMRIRPTSDMVRKALFDTLGAAVVRRKALDLFAGSGALGVEALSRGADYAVFVERDASAVRIIAENLSNAGLSGKGEIIRGHYRLAVKKLEGRGEQFDLIFLDPPYQSDLLAAAAEILTAHCISSSRAIIVAEHFRKTVPPQTIADIPLASTRTYGQTSLSYYQLNRPVEPAPFQH</sequence>
<dbReference type="Pfam" id="PF03602">
    <property type="entry name" value="Cons_hypoth95"/>
    <property type="match status" value="1"/>
</dbReference>
<dbReference type="InterPro" id="IPR004398">
    <property type="entry name" value="RNA_MeTrfase_RsmD"/>
</dbReference>
<proteinExistence type="predicted"/>
<gene>
    <name evidence="3" type="primary">rsmD</name>
    <name evidence="3" type="ORF">C4532_01685</name>
</gene>
<comment type="caution">
    <text evidence="3">The sequence shown here is derived from an EMBL/GenBank/DDBJ whole genome shotgun (WGS) entry which is preliminary data.</text>
</comment>
<dbReference type="PANTHER" id="PTHR43542:SF1">
    <property type="entry name" value="METHYLTRANSFERASE"/>
    <property type="match status" value="1"/>
</dbReference>
<organism evidence="3 4">
    <name type="scientific">Candidatus Abyssobacteria bacterium SURF_17</name>
    <dbReference type="NCBI Taxonomy" id="2093361"/>
    <lineage>
        <taxon>Bacteria</taxon>
        <taxon>Pseudomonadati</taxon>
        <taxon>Candidatus Hydrogenedentota</taxon>
        <taxon>Candidatus Abyssobacteria</taxon>
    </lineage>
</organism>
<evidence type="ECO:0000256" key="1">
    <source>
        <dbReference type="ARBA" id="ARBA00022603"/>
    </source>
</evidence>
<reference evidence="3 4" key="1">
    <citation type="journal article" date="2017" name="ISME J.">
        <title>Energy and carbon metabolisms in a deep terrestrial subsurface fluid microbial community.</title>
        <authorList>
            <person name="Momper L."/>
            <person name="Jungbluth S.P."/>
            <person name="Lee M.D."/>
            <person name="Amend J.P."/>
        </authorList>
    </citation>
    <scope>NUCLEOTIDE SEQUENCE [LARGE SCALE GENOMIC DNA]</scope>
    <source>
        <strain evidence="3">SURF_17</strain>
    </source>
</reference>
<accession>A0A419F8F1</accession>
<dbReference type="NCBIfam" id="TIGR00095">
    <property type="entry name" value="16S rRNA (guanine(966)-N(2))-methyltransferase RsmD"/>
    <property type="match status" value="1"/>
</dbReference>
<dbReference type="PROSITE" id="PS00092">
    <property type="entry name" value="N6_MTASE"/>
    <property type="match status" value="1"/>
</dbReference>
<dbReference type="EMBL" id="QZKI01000011">
    <property type="protein sequence ID" value="RJP74721.1"/>
    <property type="molecule type" value="Genomic_DNA"/>
</dbReference>
<dbReference type="Gene3D" id="3.40.50.150">
    <property type="entry name" value="Vaccinia Virus protein VP39"/>
    <property type="match status" value="1"/>
</dbReference>
<dbReference type="Proteomes" id="UP000285961">
    <property type="component" value="Unassembled WGS sequence"/>
</dbReference>
<dbReference type="GO" id="GO:0003676">
    <property type="term" value="F:nucleic acid binding"/>
    <property type="evidence" value="ECO:0007669"/>
    <property type="project" value="InterPro"/>
</dbReference>
<evidence type="ECO:0000313" key="4">
    <source>
        <dbReference type="Proteomes" id="UP000285961"/>
    </source>
</evidence>
<dbReference type="PIRSF" id="PIRSF004553">
    <property type="entry name" value="CHP00095"/>
    <property type="match status" value="1"/>
</dbReference>
<evidence type="ECO:0000313" key="3">
    <source>
        <dbReference type="EMBL" id="RJP74721.1"/>
    </source>
</evidence>
<dbReference type="PANTHER" id="PTHR43542">
    <property type="entry name" value="METHYLTRANSFERASE"/>
    <property type="match status" value="1"/>
</dbReference>